<dbReference type="Pfam" id="PF00076">
    <property type="entry name" value="RRM_1"/>
    <property type="match status" value="1"/>
</dbReference>
<dbReference type="CDD" id="cd00590">
    <property type="entry name" value="RRM_SF"/>
    <property type="match status" value="1"/>
</dbReference>
<dbReference type="InterPro" id="IPR000504">
    <property type="entry name" value="RRM_dom"/>
</dbReference>
<comment type="caution">
    <text evidence="3">The sequence shown here is derived from an EMBL/GenBank/DDBJ whole genome shotgun (WGS) entry which is preliminary data.</text>
</comment>
<accession>A0AAV6KIB0</accession>
<keyword evidence="1" id="KW-0694">RNA-binding</keyword>
<gene>
    <name evidence="3" type="ORF">RHGRI_010165</name>
</gene>
<evidence type="ECO:0000313" key="3">
    <source>
        <dbReference type="EMBL" id="KAG5551988.1"/>
    </source>
</evidence>
<protein>
    <recommendedName>
        <fullName evidence="2">RRM domain-containing protein</fullName>
    </recommendedName>
</protein>
<evidence type="ECO:0000256" key="1">
    <source>
        <dbReference type="PROSITE-ProRule" id="PRU00176"/>
    </source>
</evidence>
<dbReference type="PROSITE" id="PS50102">
    <property type="entry name" value="RRM"/>
    <property type="match status" value="1"/>
</dbReference>
<organism evidence="3 4">
    <name type="scientific">Rhododendron griersonianum</name>
    <dbReference type="NCBI Taxonomy" id="479676"/>
    <lineage>
        <taxon>Eukaryota</taxon>
        <taxon>Viridiplantae</taxon>
        <taxon>Streptophyta</taxon>
        <taxon>Embryophyta</taxon>
        <taxon>Tracheophyta</taxon>
        <taxon>Spermatophyta</taxon>
        <taxon>Magnoliopsida</taxon>
        <taxon>eudicotyledons</taxon>
        <taxon>Gunneridae</taxon>
        <taxon>Pentapetalae</taxon>
        <taxon>asterids</taxon>
        <taxon>Ericales</taxon>
        <taxon>Ericaceae</taxon>
        <taxon>Ericoideae</taxon>
        <taxon>Rhodoreae</taxon>
        <taxon>Rhododendron</taxon>
    </lineage>
</organism>
<feature type="domain" description="RRM" evidence="2">
    <location>
        <begin position="1"/>
        <end position="63"/>
    </location>
</feature>
<dbReference type="SUPFAM" id="SSF54928">
    <property type="entry name" value="RNA-binding domain, RBD"/>
    <property type="match status" value="1"/>
</dbReference>
<dbReference type="InterPro" id="IPR035979">
    <property type="entry name" value="RBD_domain_sf"/>
</dbReference>
<evidence type="ECO:0000313" key="4">
    <source>
        <dbReference type="Proteomes" id="UP000823749"/>
    </source>
</evidence>
<evidence type="ECO:0000259" key="2">
    <source>
        <dbReference type="PROSITE" id="PS50102"/>
    </source>
</evidence>
<dbReference type="Proteomes" id="UP000823749">
    <property type="component" value="Chromosome 4"/>
</dbReference>
<dbReference type="EMBL" id="JACTNZ010000004">
    <property type="protein sequence ID" value="KAG5551988.1"/>
    <property type="molecule type" value="Genomic_DNA"/>
</dbReference>
<proteinExistence type="predicted"/>
<reference evidence="3" key="1">
    <citation type="submission" date="2020-08" db="EMBL/GenBank/DDBJ databases">
        <title>Plant Genome Project.</title>
        <authorList>
            <person name="Zhang R.-G."/>
        </authorList>
    </citation>
    <scope>NUCLEOTIDE SEQUENCE</scope>
    <source>
        <strain evidence="3">WSP0</strain>
        <tissue evidence="3">Leaf</tissue>
    </source>
</reference>
<sequence length="104" mass="11863">MDKVWLHQLFGGYGQVDDIYIPLKISAKFNTKFGFIRFLKREEALNAVHALDGIVIRDFNQELYPLLLLLDLHRNQHSKSCVQGLSLAAKLLPDEDILVAGTRK</sequence>
<keyword evidence="4" id="KW-1185">Reference proteome</keyword>
<name>A0AAV6KIB0_9ERIC</name>
<dbReference type="Gene3D" id="3.30.70.330">
    <property type="match status" value="1"/>
</dbReference>
<dbReference type="InterPro" id="IPR012677">
    <property type="entry name" value="Nucleotide-bd_a/b_plait_sf"/>
</dbReference>
<dbReference type="GO" id="GO:0003723">
    <property type="term" value="F:RNA binding"/>
    <property type="evidence" value="ECO:0007669"/>
    <property type="project" value="UniProtKB-UniRule"/>
</dbReference>
<dbReference type="AlphaFoldDB" id="A0AAV6KIB0"/>